<dbReference type="EMBL" id="KB108646">
    <property type="protein sequence ID" value="ELK28842.1"/>
    <property type="molecule type" value="Genomic_DNA"/>
</dbReference>
<evidence type="ECO:0000259" key="1">
    <source>
        <dbReference type="SMART" id="SM00608"/>
    </source>
</evidence>
<dbReference type="AlphaFoldDB" id="L5LS12"/>
<name>L5LS12_MYODS</name>
<gene>
    <name evidence="2" type="ORF">MDA_GLEAN10024911</name>
</gene>
<proteinExistence type="predicted"/>
<organism evidence="2 3">
    <name type="scientific">Myotis davidii</name>
    <name type="common">David's myotis</name>
    <dbReference type="NCBI Taxonomy" id="225400"/>
    <lineage>
        <taxon>Eukaryota</taxon>
        <taxon>Metazoa</taxon>
        <taxon>Chordata</taxon>
        <taxon>Craniata</taxon>
        <taxon>Vertebrata</taxon>
        <taxon>Euteleostomi</taxon>
        <taxon>Mammalia</taxon>
        <taxon>Eutheria</taxon>
        <taxon>Laurasiatheria</taxon>
        <taxon>Chiroptera</taxon>
        <taxon>Yangochiroptera</taxon>
        <taxon>Vespertilionidae</taxon>
        <taxon>Myotis</taxon>
    </lineage>
</organism>
<evidence type="ECO:0000313" key="3">
    <source>
        <dbReference type="Proteomes" id="UP000010556"/>
    </source>
</evidence>
<reference evidence="3" key="1">
    <citation type="journal article" date="2013" name="Science">
        <title>Comparative analysis of bat genomes provides insight into the evolution of flight and immunity.</title>
        <authorList>
            <person name="Zhang G."/>
            <person name="Cowled C."/>
            <person name="Shi Z."/>
            <person name="Huang Z."/>
            <person name="Bishop-Lilly K.A."/>
            <person name="Fang X."/>
            <person name="Wynne J.W."/>
            <person name="Xiong Z."/>
            <person name="Baker M.L."/>
            <person name="Zhao W."/>
            <person name="Tachedjian M."/>
            <person name="Zhu Y."/>
            <person name="Zhou P."/>
            <person name="Jiang X."/>
            <person name="Ng J."/>
            <person name="Yang L."/>
            <person name="Wu L."/>
            <person name="Xiao J."/>
            <person name="Feng Y."/>
            <person name="Chen Y."/>
            <person name="Sun X."/>
            <person name="Zhang Y."/>
            <person name="Marsh G.A."/>
            <person name="Crameri G."/>
            <person name="Broder C.C."/>
            <person name="Frey K.G."/>
            <person name="Wang L.F."/>
            <person name="Wang J."/>
        </authorList>
    </citation>
    <scope>NUCLEOTIDE SEQUENCE [LARGE SCALE GENOMIC DNA]</scope>
</reference>
<dbReference type="GO" id="GO:0007229">
    <property type="term" value="P:integrin-mediated signaling pathway"/>
    <property type="evidence" value="ECO:0007669"/>
    <property type="project" value="UniProtKB-KW"/>
</dbReference>
<dbReference type="SMART" id="SM00608">
    <property type="entry name" value="ACR"/>
    <property type="match status" value="1"/>
</dbReference>
<dbReference type="InterPro" id="IPR006586">
    <property type="entry name" value="ADAM_Cys-rich"/>
</dbReference>
<dbReference type="Proteomes" id="UP000010556">
    <property type="component" value="Unassembled WGS sequence"/>
</dbReference>
<sequence length="150" mass="16600">MAYGSKEFSVIARGFLNEGNRNTLCAKLVCDWTNTRITETRNFDVQYTYLGGSICMSAATRQDSIVTDPDNTYVTDGTICDDQRFCLSGRCAYVADHKNLASCNASKLCNGHGRDRNIDERETLIGCLLHASTGDQAHNQGMCPDLELSW</sequence>
<feature type="domain" description="ADAM cysteine-rich" evidence="1">
    <location>
        <begin position="3"/>
        <end position="94"/>
    </location>
</feature>
<dbReference type="eggNOG" id="KOG3607">
    <property type="taxonomic scope" value="Eukaryota"/>
</dbReference>
<evidence type="ECO:0000313" key="2">
    <source>
        <dbReference type="EMBL" id="ELK28842.1"/>
    </source>
</evidence>
<keyword evidence="3" id="KW-1185">Reference proteome</keyword>
<accession>L5LS12</accession>
<keyword evidence="2" id="KW-0401">Integrin</keyword>
<protein>
    <submittedName>
        <fullName evidence="2">Disintegrin and metalloproteinase domain-containing protein 5</fullName>
    </submittedName>
</protein>